<evidence type="ECO:0000256" key="1">
    <source>
        <dbReference type="SAM" id="MobiDB-lite"/>
    </source>
</evidence>
<organism evidence="3">
    <name type="scientific">Fonticula alba</name>
    <name type="common">Slime mold</name>
    <dbReference type="NCBI Taxonomy" id="691883"/>
    <lineage>
        <taxon>Eukaryota</taxon>
        <taxon>Rotosphaerida</taxon>
        <taxon>Fonticulaceae</taxon>
        <taxon>Fonticula</taxon>
    </lineage>
</organism>
<sequence>MFLSRSLVRAGASLRNTTSLISVRAFTQSVPRRNEDSPFSSAGVPQETAARSPVVDTGVFNEVNLQIEDFPGIAQGAFDPSITAKLLAPLDPDEIEIKPDGLIYLPEIKYRRILNASLGPGGWGMVPRSPHTFQDRILSREYALFAMGRFVGQARGEQIVFDRHGFPTASEGVKSNALVRCCKDLGIASELWDPRFILEWKQKYAVERWVTDTRTNKKSKAWRRNDRVFDAPLVESTFSSSAAGGAKPGVPGAGGGQHSSENCHPVRWGSMHMRARPLCMRLWAGLFTHIRRPILIILTEEFLYLQTTFQDQQASAGVLRINRDDGAISLEREMPSGSPKLIDAFLGLINLHSGLHMVTVEASRRVGRIGESDAVYMLQDVSITRISRSPEDNLTPVQLSTDRDHCDMIARLLVKGGFYFSPTYDLSRSLQAQRDLQQANPAYQDKLLSRRFDTAFNWASFLQFPLMKQIMADSTGSLAGAAAFLMPIMCGFVSISPVTMSNGRSFDYILLTRRCVFRAGTRYNTRGVDSTGRVANYNETEVQVRLAGASGPGDIMSYRQTRGSMPFYWRQITNLRYTPALEFDNLALCLDVFKKHFNDEVSKYGDVVAVNLINAGGYEGRLGQMFGELIENIDNPRVHYLHFDFHAESKAGRLANLTAKTEALGERLAVQGFFHESPDGQVLSRQHSIVRTNCMDCLDRTNVAQEMFARLALVDFLSRSGILSSASSDAIPSNLDYILRNVWADNADAVSTFYSGTGALKTDITRTGKRTMRGALQDGINSLQRYLTNQFLDGRRQDAIDALLGQQSTTASPDDDANAANKVVRPAGVKYMPFLFFLSLFNVAATLVNRPSSPTYTFLILAFWSGLAFTSARGILNNGGHLVSRPRIWDPRSGRVKPFWSPSCLSDGDCQ</sequence>
<name>A0A058Z7I1_FONAL</name>
<protein>
    <recommendedName>
        <fullName evidence="2">SAC domain-containing protein</fullName>
    </recommendedName>
</protein>
<dbReference type="InterPro" id="IPR009446">
    <property type="entry name" value="Mgm101"/>
</dbReference>
<dbReference type="GeneID" id="20528075"/>
<feature type="region of interest" description="Disordered" evidence="1">
    <location>
        <begin position="239"/>
        <end position="261"/>
    </location>
</feature>
<dbReference type="AlphaFoldDB" id="A0A058Z7I1"/>
<dbReference type="GO" id="GO:0005783">
    <property type="term" value="C:endoplasmic reticulum"/>
    <property type="evidence" value="ECO:0007669"/>
    <property type="project" value="TreeGrafter"/>
</dbReference>
<reference evidence="3" key="1">
    <citation type="submission" date="2013-04" db="EMBL/GenBank/DDBJ databases">
        <title>The Genome Sequence of Fonticula alba ATCC 38817.</title>
        <authorList>
            <consortium name="The Broad Institute Genomics Platform"/>
            <person name="Russ C."/>
            <person name="Cuomo C."/>
            <person name="Burger G."/>
            <person name="Gray M.W."/>
            <person name="Holland P.W.H."/>
            <person name="King N."/>
            <person name="Lang F.B.F."/>
            <person name="Roger A.J."/>
            <person name="Ruiz-Trillo I."/>
            <person name="Brown M."/>
            <person name="Walker B."/>
            <person name="Young S."/>
            <person name="Zeng Q."/>
            <person name="Gargeya S."/>
            <person name="Fitzgerald M."/>
            <person name="Haas B."/>
            <person name="Abouelleil A."/>
            <person name="Allen A.W."/>
            <person name="Alvarado L."/>
            <person name="Arachchi H.M."/>
            <person name="Berlin A.M."/>
            <person name="Chapman S.B."/>
            <person name="Gainer-Dewar J."/>
            <person name="Goldberg J."/>
            <person name="Griggs A."/>
            <person name="Gujja S."/>
            <person name="Hansen M."/>
            <person name="Howarth C."/>
            <person name="Imamovic A."/>
            <person name="Ireland A."/>
            <person name="Larimer J."/>
            <person name="McCowan C."/>
            <person name="Murphy C."/>
            <person name="Pearson M."/>
            <person name="Poon T.W."/>
            <person name="Priest M."/>
            <person name="Roberts A."/>
            <person name="Saif S."/>
            <person name="Shea T."/>
            <person name="Sisk P."/>
            <person name="Sykes S."/>
            <person name="Wortman J."/>
            <person name="Nusbaum C."/>
            <person name="Birren B."/>
        </authorList>
    </citation>
    <scope>NUCLEOTIDE SEQUENCE [LARGE SCALE GENOMIC DNA]</scope>
    <source>
        <strain evidence="3">ATCC 38817</strain>
    </source>
</reference>
<dbReference type="GO" id="GO:0006281">
    <property type="term" value="P:DNA repair"/>
    <property type="evidence" value="ECO:0007669"/>
    <property type="project" value="InterPro"/>
</dbReference>
<dbReference type="GO" id="GO:0043812">
    <property type="term" value="F:phosphatidylinositol-4-phosphate phosphatase activity"/>
    <property type="evidence" value="ECO:0007669"/>
    <property type="project" value="TreeGrafter"/>
</dbReference>
<dbReference type="OrthoDB" id="405996at2759"/>
<dbReference type="InterPro" id="IPR002013">
    <property type="entry name" value="SAC_dom"/>
</dbReference>
<proteinExistence type="predicted"/>
<dbReference type="GO" id="GO:0000262">
    <property type="term" value="C:mitochondrial chromosome"/>
    <property type="evidence" value="ECO:0007669"/>
    <property type="project" value="InterPro"/>
</dbReference>
<evidence type="ECO:0000313" key="3">
    <source>
        <dbReference type="EMBL" id="KCV69883.1"/>
    </source>
</evidence>
<gene>
    <name evidence="3" type="ORF">H696_03350</name>
</gene>
<dbReference type="GO" id="GO:0046856">
    <property type="term" value="P:phosphatidylinositol dephosphorylation"/>
    <property type="evidence" value="ECO:0007669"/>
    <property type="project" value="TreeGrafter"/>
</dbReference>
<dbReference type="eggNOG" id="KOG1889">
    <property type="taxonomic scope" value="Eukaryota"/>
</dbReference>
<dbReference type="RefSeq" id="XP_009495489.1">
    <property type="nucleotide sequence ID" value="XM_009497214.1"/>
</dbReference>
<accession>A0A058Z7I1</accession>
<dbReference type="Proteomes" id="UP000030693">
    <property type="component" value="Unassembled WGS sequence"/>
</dbReference>
<dbReference type="Pfam" id="PF02383">
    <property type="entry name" value="Syja_N"/>
    <property type="match status" value="1"/>
</dbReference>
<dbReference type="EMBL" id="KB932205">
    <property type="protein sequence ID" value="KCV69883.1"/>
    <property type="molecule type" value="Genomic_DNA"/>
</dbReference>
<evidence type="ECO:0000259" key="2">
    <source>
        <dbReference type="PROSITE" id="PS50275"/>
    </source>
</evidence>
<feature type="domain" description="SAC" evidence="2">
    <location>
        <begin position="409"/>
        <end position="756"/>
    </location>
</feature>
<dbReference type="PROSITE" id="PS50275">
    <property type="entry name" value="SAC"/>
    <property type="match status" value="1"/>
</dbReference>
<keyword evidence="4" id="KW-1185">Reference proteome</keyword>
<dbReference type="STRING" id="691883.A0A058Z7I1"/>
<evidence type="ECO:0000313" key="4">
    <source>
        <dbReference type="Proteomes" id="UP000030693"/>
    </source>
</evidence>
<dbReference type="GO" id="GO:0003697">
    <property type="term" value="F:single-stranded DNA binding"/>
    <property type="evidence" value="ECO:0007669"/>
    <property type="project" value="InterPro"/>
</dbReference>
<dbReference type="PANTHER" id="PTHR45662:SF2">
    <property type="entry name" value="PHOSPHATIDYLINOSITOL-3-PHOSPHATASE SAC1"/>
    <property type="match status" value="1"/>
</dbReference>
<dbReference type="Pfam" id="PF06420">
    <property type="entry name" value="Mgm101p"/>
    <property type="match status" value="1"/>
</dbReference>
<dbReference type="PANTHER" id="PTHR45662">
    <property type="entry name" value="PHOSPHATIDYLINOSITIDE PHOSPHATASE SAC1"/>
    <property type="match status" value="1"/>
</dbReference>